<keyword evidence="2" id="KW-1185">Reference proteome</keyword>
<dbReference type="EMBL" id="CP127526">
    <property type="protein sequence ID" value="XRI72600.1"/>
    <property type="molecule type" value="Genomic_DNA"/>
</dbReference>
<proteinExistence type="predicted"/>
<evidence type="ECO:0000313" key="1">
    <source>
        <dbReference type="EMBL" id="XRI72600.1"/>
    </source>
</evidence>
<sequence length="404" mass="44332">MSDKIQFTKARLSALEPVPGKRVTVHDLAQQGLCVRVTPAGAKTFYCVRKVEGKVEWVRIGDAATVTIETARTTAAKIINQIASGTNPAEQKRIRKTEMTFSDLFAEWVKECKAKGKKSLGKDQDNYRLHLQGLARKKLSDIQRADIRKLHTALSGKSGKILANRVLALVRAMFNFGIKTLDIPSLSNPAAGLKMNREESRDRRLHPDEMPRFFEALAAEENPDIRDYIMLSLLTGARRSNVLAMTWAEVHLERRQWVIPGSKAKAKDNITVPLSSAAIEVLQARAEATGAQGWVFPGSGQTGHLVEPKKGWARLLDRAGIEDLRLHDLRRTLASFQIDAGVSLAVIGKGLGHHSTQTTQVYARLAQDPVADAWQKGTDAMLVAGGIKSTAEVVPLKKGGKRSA</sequence>
<dbReference type="Proteomes" id="UP001195965">
    <property type="component" value="Chromosome"/>
</dbReference>
<protein>
    <submittedName>
        <fullName evidence="1">Site-specific integrase</fullName>
    </submittedName>
</protein>
<organism evidence="1 2">
    <name type="scientific">Acidithiobacillus montserratensis</name>
    <dbReference type="NCBI Taxonomy" id="2729135"/>
    <lineage>
        <taxon>Bacteria</taxon>
        <taxon>Pseudomonadati</taxon>
        <taxon>Pseudomonadota</taxon>
        <taxon>Acidithiobacillia</taxon>
        <taxon>Acidithiobacillales</taxon>
        <taxon>Acidithiobacillaceae</taxon>
        <taxon>Acidithiobacillus</taxon>
    </lineage>
</organism>
<accession>A0ACD5HCD1</accession>
<evidence type="ECO:0000313" key="2">
    <source>
        <dbReference type="Proteomes" id="UP001195965"/>
    </source>
</evidence>
<gene>
    <name evidence="1" type="ORF">HHS34_009095</name>
</gene>
<name>A0ACD5HCD1_9PROT</name>
<reference evidence="1 2" key="1">
    <citation type="journal article" date="2021" name="ISME J.">
        <title>Genomic evolution of the class Acidithiobacillia: deep-branching Proteobacteria living in extreme acidic conditions.</title>
        <authorList>
            <person name="Moya-Beltran A."/>
            <person name="Beard S."/>
            <person name="Rojas-Villalobos C."/>
            <person name="Issotta F."/>
            <person name="Gallardo Y."/>
            <person name="Ulloa R."/>
            <person name="Giaveno A."/>
            <person name="Degli Esposti M."/>
            <person name="Johnson D.B."/>
            <person name="Quatrini R."/>
        </authorList>
    </citation>
    <scope>NUCLEOTIDE SEQUENCE [LARGE SCALE GENOMIC DNA]</scope>
    <source>
        <strain evidence="1 2">GG1-14</strain>
    </source>
</reference>